<dbReference type="InterPro" id="IPR000572">
    <property type="entry name" value="OxRdtase_Mopterin-bd_dom"/>
</dbReference>
<dbReference type="GO" id="GO:0043546">
    <property type="term" value="F:molybdopterin cofactor binding"/>
    <property type="evidence" value="ECO:0007669"/>
    <property type="project" value="TreeGrafter"/>
</dbReference>
<dbReference type="Gene3D" id="3.90.420.10">
    <property type="entry name" value="Oxidoreductase, molybdopterin-binding domain"/>
    <property type="match status" value="1"/>
</dbReference>
<dbReference type="InterPro" id="IPR036374">
    <property type="entry name" value="OxRdtase_Mopterin-bd_sf"/>
</dbReference>
<evidence type="ECO:0000259" key="1">
    <source>
        <dbReference type="Pfam" id="PF00174"/>
    </source>
</evidence>
<dbReference type="GO" id="GO:0008482">
    <property type="term" value="F:sulfite oxidase activity"/>
    <property type="evidence" value="ECO:0007669"/>
    <property type="project" value="TreeGrafter"/>
</dbReference>
<dbReference type="Proteomes" id="UP000276178">
    <property type="component" value="Unassembled WGS sequence"/>
</dbReference>
<dbReference type="PANTHER" id="PTHR19372">
    <property type="entry name" value="SULFITE REDUCTASE"/>
    <property type="match status" value="1"/>
</dbReference>
<gene>
    <name evidence="2" type="ORF">EB820_25430</name>
</gene>
<proteinExistence type="predicted"/>
<reference evidence="2 3" key="1">
    <citation type="submission" date="2018-10" db="EMBL/GenBank/DDBJ databases">
        <title>Phylogenomics of Brevibacillus.</title>
        <authorList>
            <person name="Dunlap C."/>
        </authorList>
    </citation>
    <scope>NUCLEOTIDE SEQUENCE [LARGE SCALE GENOMIC DNA]</scope>
    <source>
        <strain evidence="2 3">NRRL NRS 1219</strain>
    </source>
</reference>
<evidence type="ECO:0000313" key="3">
    <source>
        <dbReference type="Proteomes" id="UP000276178"/>
    </source>
</evidence>
<feature type="domain" description="Oxidoreductase molybdopterin-binding" evidence="1">
    <location>
        <begin position="45"/>
        <end position="125"/>
    </location>
</feature>
<dbReference type="GO" id="GO:0020037">
    <property type="term" value="F:heme binding"/>
    <property type="evidence" value="ECO:0007669"/>
    <property type="project" value="TreeGrafter"/>
</dbReference>
<organism evidence="2 3">
    <name type="scientific">Brevibacillus agri</name>
    <dbReference type="NCBI Taxonomy" id="51101"/>
    <lineage>
        <taxon>Bacteria</taxon>
        <taxon>Bacillati</taxon>
        <taxon>Bacillota</taxon>
        <taxon>Bacilli</taxon>
        <taxon>Bacillales</taxon>
        <taxon>Paenibacillaceae</taxon>
        <taxon>Brevibacillus</taxon>
    </lineage>
</organism>
<dbReference type="SUPFAM" id="SSF56524">
    <property type="entry name" value="Oxidoreductase molybdopterin-binding domain"/>
    <property type="match status" value="1"/>
</dbReference>
<name>A0A3M8A406_9BACL</name>
<protein>
    <recommendedName>
        <fullName evidence="1">Oxidoreductase molybdopterin-binding domain-containing protein</fullName>
    </recommendedName>
</protein>
<dbReference type="PRINTS" id="PR00407">
    <property type="entry name" value="EUMOPTERIN"/>
</dbReference>
<dbReference type="InterPro" id="IPR008335">
    <property type="entry name" value="Mopterin_OxRdtase_euk"/>
</dbReference>
<dbReference type="EMBL" id="RHHN01000125">
    <property type="protein sequence ID" value="RNB45958.1"/>
    <property type="molecule type" value="Genomic_DNA"/>
</dbReference>
<dbReference type="AlphaFoldDB" id="A0A3M8A406"/>
<comment type="caution">
    <text evidence="2">The sequence shown here is derived from an EMBL/GenBank/DDBJ whole genome shotgun (WGS) entry which is preliminary data.</text>
</comment>
<accession>A0A3M8A406</accession>
<dbReference type="PANTHER" id="PTHR19372:SF7">
    <property type="entry name" value="SULFITE OXIDASE, MITOCHONDRIAL"/>
    <property type="match status" value="1"/>
</dbReference>
<sequence>MRGGKHLNPNIHLLLRSITPENQEFPMIALNDWITPDHLFFQRNHFSYPVFDIREWHLSIEGSVATPARLLYSALKHFPHITLPVTVECAGNKRGLFTPNARGEQWELGAISHAAWTGIPLKHVLGVPPTF</sequence>
<dbReference type="GO" id="GO:0006790">
    <property type="term" value="P:sulfur compound metabolic process"/>
    <property type="evidence" value="ECO:0007669"/>
    <property type="project" value="TreeGrafter"/>
</dbReference>
<dbReference type="Pfam" id="PF00174">
    <property type="entry name" value="Oxidored_molyb"/>
    <property type="match status" value="1"/>
</dbReference>
<evidence type="ECO:0000313" key="2">
    <source>
        <dbReference type="EMBL" id="RNB45958.1"/>
    </source>
</evidence>